<feature type="compositionally biased region" description="Basic and acidic residues" evidence="1">
    <location>
        <begin position="7"/>
        <end position="19"/>
    </location>
</feature>
<feature type="compositionally biased region" description="Acidic residues" evidence="1">
    <location>
        <begin position="118"/>
        <end position="131"/>
    </location>
</feature>
<protein>
    <submittedName>
        <fullName evidence="3">Uncharacterized protein</fullName>
    </submittedName>
</protein>
<feature type="compositionally biased region" description="Low complexity" evidence="1">
    <location>
        <begin position="56"/>
        <end position="70"/>
    </location>
</feature>
<dbReference type="EMBL" id="VSEX01000002">
    <property type="protein sequence ID" value="TYB67410.1"/>
    <property type="molecule type" value="Genomic_DNA"/>
</dbReference>
<comment type="caution">
    <text evidence="3">The sequence shown here is derived from an EMBL/GenBank/DDBJ whole genome shotgun (WGS) entry which is preliminary data.</text>
</comment>
<feature type="region of interest" description="Disordered" evidence="1">
    <location>
        <begin position="1"/>
        <end position="132"/>
    </location>
</feature>
<evidence type="ECO:0000256" key="2">
    <source>
        <dbReference type="SAM" id="Phobius"/>
    </source>
</evidence>
<feature type="region of interest" description="Disordered" evidence="1">
    <location>
        <begin position="166"/>
        <end position="309"/>
    </location>
</feature>
<feature type="compositionally biased region" description="Low complexity" evidence="1">
    <location>
        <begin position="212"/>
        <end position="230"/>
    </location>
</feature>
<feature type="transmembrane region" description="Helical" evidence="2">
    <location>
        <begin position="139"/>
        <end position="160"/>
    </location>
</feature>
<gene>
    <name evidence="3" type="ORF">FXF59_02240</name>
</gene>
<evidence type="ECO:0000313" key="4">
    <source>
        <dbReference type="Proteomes" id="UP000322810"/>
    </source>
</evidence>
<feature type="compositionally biased region" description="Basic and acidic residues" evidence="1">
    <location>
        <begin position="71"/>
        <end position="91"/>
    </location>
</feature>
<keyword evidence="2" id="KW-1133">Transmembrane helix</keyword>
<organism evidence="3 4">
    <name type="scientific">Microbispora tritici</name>
    <dbReference type="NCBI Taxonomy" id="2604471"/>
    <lineage>
        <taxon>Bacteria</taxon>
        <taxon>Bacillati</taxon>
        <taxon>Actinomycetota</taxon>
        <taxon>Actinomycetes</taxon>
        <taxon>Streptosporangiales</taxon>
        <taxon>Streptosporangiaceae</taxon>
        <taxon>Microbispora</taxon>
    </lineage>
</organism>
<dbReference type="Proteomes" id="UP000322810">
    <property type="component" value="Unassembled WGS sequence"/>
</dbReference>
<keyword evidence="4" id="KW-1185">Reference proteome</keyword>
<proteinExistence type="predicted"/>
<name>A0ABY3M4W9_9ACTN</name>
<accession>A0ABY3M4W9</accession>
<feature type="compositionally biased region" description="Low complexity" evidence="1">
    <location>
        <begin position="270"/>
        <end position="296"/>
    </location>
</feature>
<feature type="compositionally biased region" description="Gly residues" evidence="1">
    <location>
        <begin position="300"/>
        <end position="309"/>
    </location>
</feature>
<keyword evidence="2" id="KW-0472">Membrane</keyword>
<evidence type="ECO:0000313" key="3">
    <source>
        <dbReference type="EMBL" id="TYB67410.1"/>
    </source>
</evidence>
<dbReference type="RefSeq" id="WP_138459845.1">
    <property type="nucleotide sequence ID" value="NZ_VSEX01000002.1"/>
</dbReference>
<sequence length="309" mass="31496">MTYGRTLMHDPAEGEDAHEQTGPLVRPYIAGEARHDAEGDRFWSEEHDEAALAAPGQTRGQTEGQTAQGEQADHGDVLAEDWRPETERPAERPATVVLESSGSEPRGFLGSGWRSAPDPEDSEEDAYGDEEESRRGGMLLRAGLIGVGVVAAIWALALWVGSPAEPPCSAGGAGGAGCAAGAPATSPTPAPDSASGDDAALAEPGPGDDDPSSGAPTTAPTPGPATAAPSRDTSARDQKSGLRATTSPRPARSRGPVRSQAPVTVDEPTEAPATVAPTTEPTAEPTTAPAPAPTQEAPRRGGGLLDILF</sequence>
<evidence type="ECO:0000256" key="1">
    <source>
        <dbReference type="SAM" id="MobiDB-lite"/>
    </source>
</evidence>
<feature type="compositionally biased region" description="Low complexity" evidence="1">
    <location>
        <begin position="179"/>
        <end position="199"/>
    </location>
</feature>
<feature type="compositionally biased region" description="Basic and acidic residues" evidence="1">
    <location>
        <begin position="32"/>
        <end position="45"/>
    </location>
</feature>
<keyword evidence="2" id="KW-0812">Transmembrane</keyword>
<reference evidence="3 4" key="1">
    <citation type="submission" date="2019-08" db="EMBL/GenBank/DDBJ databases">
        <title>Microbispora tritici sp. nov., a novel actinomycete isolated from a root of wheat (Triticum aestivum L.).</title>
        <authorList>
            <person name="Klykleung N."/>
            <person name="Tanasupawat S."/>
        </authorList>
    </citation>
    <scope>NUCLEOTIDE SEQUENCE [LARGE SCALE GENOMIC DNA]</scope>
    <source>
        <strain evidence="3 4">MT50</strain>
    </source>
</reference>